<dbReference type="SUPFAM" id="SSF53213">
    <property type="entry name" value="LigB-like"/>
    <property type="match status" value="1"/>
</dbReference>
<dbReference type="Pfam" id="PF02900">
    <property type="entry name" value="LigB"/>
    <property type="match status" value="1"/>
</dbReference>
<organism evidence="2 3">
    <name type="scientific">Alteribacillus persepolensis</name>
    <dbReference type="NCBI Taxonomy" id="568899"/>
    <lineage>
        <taxon>Bacteria</taxon>
        <taxon>Bacillati</taxon>
        <taxon>Bacillota</taxon>
        <taxon>Bacilli</taxon>
        <taxon>Bacillales</taxon>
        <taxon>Bacillaceae</taxon>
        <taxon>Alteribacillus</taxon>
    </lineage>
</organism>
<feature type="domain" description="Extradiol ring-cleavage dioxygenase class III enzyme subunit B" evidence="1">
    <location>
        <begin position="68"/>
        <end position="311"/>
    </location>
</feature>
<dbReference type="InterPro" id="IPR004183">
    <property type="entry name" value="Xdiol_dOase_suB"/>
</dbReference>
<dbReference type="Proteomes" id="UP000199163">
    <property type="component" value="Unassembled WGS sequence"/>
</dbReference>
<dbReference type="STRING" id="568899.SAMN05192534_10347"/>
<dbReference type="OrthoDB" id="159752at2"/>
<name>A0A1G8AWV5_9BACI</name>
<protein>
    <submittedName>
        <fullName evidence="2">3-O-methylgallate 3,4-dioxygenase</fullName>
    </submittedName>
</protein>
<sequence length="320" mass="36331">MAKIVLGMGASHSPQLSTPVDVWKLHAERDKYNPDIDYERLAANAPDWLESHLTPEVWQRKYDDCEASIKKLSDTLEAVSPDVLVVMGDDQKELFLRDNMPAFSVFWGDEIYDLPHDKEVLPESIRPAYWARHGEEPEAYPTESELGKHIIETLMEENFDVSQFSEQPEGRSIGHAHTFVRRRLQKDKPPTKMVPVMINTFFAPNVPSPKRCYDFGKAVRKAIESWDSDQTVAVIASGGLTHFEIDEELDQRILQGIKTKDEEALTSIPKERFVSGTSEILNWIAAAGALEHLDMELVDYIPTYRSMAGTGCGMGFVYWQ</sequence>
<proteinExistence type="predicted"/>
<keyword evidence="2" id="KW-0223">Dioxygenase</keyword>
<dbReference type="GO" id="GO:0008198">
    <property type="term" value="F:ferrous iron binding"/>
    <property type="evidence" value="ECO:0007669"/>
    <property type="project" value="InterPro"/>
</dbReference>
<reference evidence="2 3" key="1">
    <citation type="submission" date="2016-10" db="EMBL/GenBank/DDBJ databases">
        <authorList>
            <person name="de Groot N.N."/>
        </authorList>
    </citation>
    <scope>NUCLEOTIDE SEQUENCE [LARGE SCALE GENOMIC DNA]</scope>
    <source>
        <strain evidence="2 3">DSM 21632</strain>
    </source>
</reference>
<accession>A0A1G8AWV5</accession>
<evidence type="ECO:0000259" key="1">
    <source>
        <dbReference type="Pfam" id="PF02900"/>
    </source>
</evidence>
<dbReference type="RefSeq" id="WP_091271619.1">
    <property type="nucleotide sequence ID" value="NZ_FNDK01000003.1"/>
</dbReference>
<dbReference type="AlphaFoldDB" id="A0A1G8AWV5"/>
<dbReference type="Gene3D" id="3.40.830.10">
    <property type="entry name" value="LigB-like"/>
    <property type="match status" value="1"/>
</dbReference>
<keyword evidence="3" id="KW-1185">Reference proteome</keyword>
<evidence type="ECO:0000313" key="2">
    <source>
        <dbReference type="EMBL" id="SDH25276.1"/>
    </source>
</evidence>
<evidence type="ECO:0000313" key="3">
    <source>
        <dbReference type="Proteomes" id="UP000199163"/>
    </source>
</evidence>
<gene>
    <name evidence="2" type="ORF">SAMN05192534_10347</name>
</gene>
<keyword evidence="2" id="KW-0560">Oxidoreductase</keyword>
<dbReference type="GO" id="GO:0016702">
    <property type="term" value="F:oxidoreductase activity, acting on single donors with incorporation of molecular oxygen, incorporation of two atoms of oxygen"/>
    <property type="evidence" value="ECO:0007669"/>
    <property type="project" value="UniProtKB-ARBA"/>
</dbReference>
<dbReference type="EMBL" id="FNDK01000003">
    <property type="protein sequence ID" value="SDH25276.1"/>
    <property type="molecule type" value="Genomic_DNA"/>
</dbReference>